<dbReference type="EMBL" id="ML991786">
    <property type="protein sequence ID" value="KAF2236188.1"/>
    <property type="molecule type" value="Genomic_DNA"/>
</dbReference>
<evidence type="ECO:0000259" key="2">
    <source>
        <dbReference type="Pfam" id="PF00656"/>
    </source>
</evidence>
<keyword evidence="4" id="KW-1185">Reference proteome</keyword>
<feature type="region of interest" description="Disordered" evidence="1">
    <location>
        <begin position="380"/>
        <end position="424"/>
    </location>
</feature>
<dbReference type="GO" id="GO:0006508">
    <property type="term" value="P:proteolysis"/>
    <property type="evidence" value="ECO:0007669"/>
    <property type="project" value="InterPro"/>
</dbReference>
<feature type="compositionally biased region" description="Polar residues" evidence="1">
    <location>
        <begin position="11"/>
        <end position="32"/>
    </location>
</feature>
<accession>A0A6A6HEC5</accession>
<evidence type="ECO:0000313" key="3">
    <source>
        <dbReference type="EMBL" id="KAF2236188.1"/>
    </source>
</evidence>
<feature type="region of interest" description="Disordered" evidence="1">
    <location>
        <begin position="1"/>
        <end position="32"/>
    </location>
</feature>
<dbReference type="GO" id="GO:0004197">
    <property type="term" value="F:cysteine-type endopeptidase activity"/>
    <property type="evidence" value="ECO:0007669"/>
    <property type="project" value="InterPro"/>
</dbReference>
<feature type="compositionally biased region" description="Polar residues" evidence="1">
    <location>
        <begin position="383"/>
        <end position="396"/>
    </location>
</feature>
<feature type="compositionally biased region" description="Basic and acidic residues" evidence="1">
    <location>
        <begin position="406"/>
        <end position="424"/>
    </location>
</feature>
<protein>
    <recommendedName>
        <fullName evidence="2">Peptidase C14 caspase domain-containing protein</fullName>
    </recommendedName>
</protein>
<evidence type="ECO:0000313" key="4">
    <source>
        <dbReference type="Proteomes" id="UP000800092"/>
    </source>
</evidence>
<dbReference type="Pfam" id="PF00656">
    <property type="entry name" value="Peptidase_C14"/>
    <property type="match status" value="1"/>
</dbReference>
<dbReference type="AlphaFoldDB" id="A0A6A6HEC5"/>
<reference evidence="3" key="1">
    <citation type="journal article" date="2020" name="Stud. Mycol.">
        <title>101 Dothideomycetes genomes: a test case for predicting lifestyles and emergence of pathogens.</title>
        <authorList>
            <person name="Haridas S."/>
            <person name="Albert R."/>
            <person name="Binder M."/>
            <person name="Bloem J."/>
            <person name="Labutti K."/>
            <person name="Salamov A."/>
            <person name="Andreopoulos B."/>
            <person name="Baker S."/>
            <person name="Barry K."/>
            <person name="Bills G."/>
            <person name="Bluhm B."/>
            <person name="Cannon C."/>
            <person name="Castanera R."/>
            <person name="Culley D."/>
            <person name="Daum C."/>
            <person name="Ezra D."/>
            <person name="Gonzalez J."/>
            <person name="Henrissat B."/>
            <person name="Kuo A."/>
            <person name="Liang C."/>
            <person name="Lipzen A."/>
            <person name="Lutzoni F."/>
            <person name="Magnuson J."/>
            <person name="Mondo S."/>
            <person name="Nolan M."/>
            <person name="Ohm R."/>
            <person name="Pangilinan J."/>
            <person name="Park H.-J."/>
            <person name="Ramirez L."/>
            <person name="Alfaro M."/>
            <person name="Sun H."/>
            <person name="Tritt A."/>
            <person name="Yoshinaga Y."/>
            <person name="Zwiers L.-H."/>
            <person name="Turgeon B."/>
            <person name="Goodwin S."/>
            <person name="Spatafora J."/>
            <person name="Crous P."/>
            <person name="Grigoriev I."/>
        </authorList>
    </citation>
    <scope>NUCLEOTIDE SEQUENCE</scope>
    <source>
        <strain evidence="3">Tuck. ex Michener</strain>
    </source>
</reference>
<feature type="domain" description="Peptidase C14 caspase" evidence="2">
    <location>
        <begin position="73"/>
        <end position="274"/>
    </location>
</feature>
<evidence type="ECO:0000256" key="1">
    <source>
        <dbReference type="SAM" id="MobiDB-lite"/>
    </source>
</evidence>
<dbReference type="OrthoDB" id="4760831at2759"/>
<dbReference type="Proteomes" id="UP000800092">
    <property type="component" value="Unassembled WGS sequence"/>
</dbReference>
<sequence>MALTIPGPVMPSQNTLSHSGSPVQPSNKQSSQAEQELHVRWEEIMQHKPKFVHYDKVAVLMLSWDDTCNDLQTKKKVEQLSKIFKELYGFKVRNKKLSNKIRAQLQIVQHLVNFLSDFEDERSSVLLIIYYAGHGWAHRSDDAEQHETQLRLVGQTTQEQKPKEKFRNTIMWDEAEKNIANAEADVLLIFDCCHAGLLGRSHATKRFESLAACTAEMTTRPPGDDSFTTALCWALEKLQKLHSQERSFFTTSELRRTIMEHQNFPKRQIPQLTERMPSSSHIVIAPYGTKPPAIPAEEREDPNRAEKASYIDLRFHFDDCNNEKIYDVARCLKDMVQDRQLLSHRIDLLGKDSVWKSTRWRNVADLGAFWYQKSQKRRKLSQVGAQNPQMSASTLPVSPAISVPLSEDHPEDSSEAHSEDSSAE</sequence>
<dbReference type="Gene3D" id="3.40.50.1460">
    <property type="match status" value="1"/>
</dbReference>
<dbReference type="InterPro" id="IPR011600">
    <property type="entry name" value="Pept_C14_caspase"/>
</dbReference>
<gene>
    <name evidence="3" type="ORF">EV356DRAFT_565642</name>
</gene>
<organism evidence="3 4">
    <name type="scientific">Viridothelium virens</name>
    <name type="common">Speckled blister lichen</name>
    <name type="synonym">Trypethelium virens</name>
    <dbReference type="NCBI Taxonomy" id="1048519"/>
    <lineage>
        <taxon>Eukaryota</taxon>
        <taxon>Fungi</taxon>
        <taxon>Dikarya</taxon>
        <taxon>Ascomycota</taxon>
        <taxon>Pezizomycotina</taxon>
        <taxon>Dothideomycetes</taxon>
        <taxon>Dothideomycetes incertae sedis</taxon>
        <taxon>Trypetheliales</taxon>
        <taxon>Trypetheliaceae</taxon>
        <taxon>Viridothelium</taxon>
    </lineage>
</organism>
<name>A0A6A6HEC5_VIRVR</name>
<proteinExistence type="predicted"/>